<dbReference type="HOGENOM" id="CLU_1152689_0_0_1"/>
<dbReference type="SUPFAM" id="SSF57625">
    <property type="entry name" value="Invertebrate chitin-binding proteins"/>
    <property type="match status" value="1"/>
</dbReference>
<evidence type="ECO:0000259" key="2">
    <source>
        <dbReference type="PROSITE" id="PS50940"/>
    </source>
</evidence>
<feature type="chain" id="PRO_5008788596" description="Chitin-binding type-2 domain-containing protein" evidence="1">
    <location>
        <begin position="21"/>
        <end position="241"/>
    </location>
</feature>
<dbReference type="GO" id="GO:0005576">
    <property type="term" value="C:extracellular region"/>
    <property type="evidence" value="ECO:0007669"/>
    <property type="project" value="InterPro"/>
</dbReference>
<organism evidence="3">
    <name type="scientific">Capitella teleta</name>
    <name type="common">Polychaete worm</name>
    <dbReference type="NCBI Taxonomy" id="283909"/>
    <lineage>
        <taxon>Eukaryota</taxon>
        <taxon>Metazoa</taxon>
        <taxon>Spiralia</taxon>
        <taxon>Lophotrochozoa</taxon>
        <taxon>Annelida</taxon>
        <taxon>Polychaeta</taxon>
        <taxon>Sedentaria</taxon>
        <taxon>Scolecida</taxon>
        <taxon>Capitellidae</taxon>
        <taxon>Capitella</taxon>
    </lineage>
</organism>
<accession>R7V2L1</accession>
<dbReference type="EMBL" id="KB297391">
    <property type="protein sequence ID" value="ELU10571.1"/>
    <property type="molecule type" value="Genomic_DNA"/>
</dbReference>
<dbReference type="AlphaFoldDB" id="R7V2L1"/>
<dbReference type="PROSITE" id="PS50940">
    <property type="entry name" value="CHIT_BIND_II"/>
    <property type="match status" value="1"/>
</dbReference>
<reference evidence="4" key="3">
    <citation type="submission" date="2015-06" db="UniProtKB">
        <authorList>
            <consortium name="EnsemblMetazoa"/>
        </authorList>
    </citation>
    <scope>IDENTIFICATION</scope>
</reference>
<dbReference type="GO" id="GO:0008061">
    <property type="term" value="F:chitin binding"/>
    <property type="evidence" value="ECO:0007669"/>
    <property type="project" value="InterPro"/>
</dbReference>
<dbReference type="InterPro" id="IPR036508">
    <property type="entry name" value="Chitin-bd_dom_sf"/>
</dbReference>
<keyword evidence="1" id="KW-0732">Signal</keyword>
<dbReference type="Proteomes" id="UP000014760">
    <property type="component" value="Unassembled WGS sequence"/>
</dbReference>
<proteinExistence type="predicted"/>
<dbReference type="Gene3D" id="2.170.140.10">
    <property type="entry name" value="Chitin binding domain"/>
    <property type="match status" value="1"/>
</dbReference>
<dbReference type="SMART" id="SM00494">
    <property type="entry name" value="ChtBD2"/>
    <property type="match status" value="2"/>
</dbReference>
<feature type="signal peptide" evidence="1">
    <location>
        <begin position="1"/>
        <end position="20"/>
    </location>
</feature>
<protein>
    <recommendedName>
        <fullName evidence="2">Chitin-binding type-2 domain-containing protein</fullName>
    </recommendedName>
</protein>
<sequence>MKLYLTLVALATLSFHEAYAQIDCTDLEDGVYGWGCKGYTRCEGGEGTNVDCTPDVFNEEIMDCDDPENVGPPCGLFRDCSELEDGMYADLHLNCTAFYTCQDGIFFGHNPCNPGTVFNEELQASNLTEVHQGLWARLAVTECKENKGDGCKLFFPKRSPTAAVKGIEKKQSYKYICTTTTQECTPNENEDRDCSRAWKKIFYVQMLRQSNINKRMTWTFYRRVSKSSMQSGIAILRLGLT</sequence>
<dbReference type="InterPro" id="IPR002557">
    <property type="entry name" value="Chitin-bd_dom"/>
</dbReference>
<evidence type="ECO:0000313" key="5">
    <source>
        <dbReference type="Proteomes" id="UP000014760"/>
    </source>
</evidence>
<evidence type="ECO:0000313" key="4">
    <source>
        <dbReference type="EnsemblMetazoa" id="CapteP221648"/>
    </source>
</evidence>
<evidence type="ECO:0000256" key="1">
    <source>
        <dbReference type="SAM" id="SignalP"/>
    </source>
</evidence>
<gene>
    <name evidence="3" type="ORF">CAPTEDRAFT_221648</name>
</gene>
<dbReference type="OrthoDB" id="6020543at2759"/>
<dbReference type="Pfam" id="PF01607">
    <property type="entry name" value="CBM_14"/>
    <property type="match status" value="2"/>
</dbReference>
<evidence type="ECO:0000313" key="3">
    <source>
        <dbReference type="EMBL" id="ELU10571.1"/>
    </source>
</evidence>
<keyword evidence="5" id="KW-1185">Reference proteome</keyword>
<reference evidence="5" key="1">
    <citation type="submission" date="2012-12" db="EMBL/GenBank/DDBJ databases">
        <authorList>
            <person name="Hellsten U."/>
            <person name="Grimwood J."/>
            <person name="Chapman J.A."/>
            <person name="Shapiro H."/>
            <person name="Aerts A."/>
            <person name="Otillar R.P."/>
            <person name="Terry A.Y."/>
            <person name="Boore J.L."/>
            <person name="Simakov O."/>
            <person name="Marletaz F."/>
            <person name="Cho S.-J."/>
            <person name="Edsinger-Gonzales E."/>
            <person name="Havlak P."/>
            <person name="Kuo D.-H."/>
            <person name="Larsson T."/>
            <person name="Lv J."/>
            <person name="Arendt D."/>
            <person name="Savage R."/>
            <person name="Osoegawa K."/>
            <person name="de Jong P."/>
            <person name="Lindberg D.R."/>
            <person name="Seaver E.C."/>
            <person name="Weisblat D.A."/>
            <person name="Putnam N.H."/>
            <person name="Grigoriev I.V."/>
            <person name="Rokhsar D.S."/>
        </authorList>
    </citation>
    <scope>NUCLEOTIDE SEQUENCE</scope>
    <source>
        <strain evidence="5">I ESC-2004</strain>
    </source>
</reference>
<feature type="domain" description="Chitin-binding type-2" evidence="2">
    <location>
        <begin position="77"/>
        <end position="145"/>
    </location>
</feature>
<dbReference type="EMBL" id="AMQN01006015">
    <property type="status" value="NOT_ANNOTATED_CDS"/>
    <property type="molecule type" value="Genomic_DNA"/>
</dbReference>
<reference evidence="3 5" key="2">
    <citation type="journal article" date="2013" name="Nature">
        <title>Insights into bilaterian evolution from three spiralian genomes.</title>
        <authorList>
            <person name="Simakov O."/>
            <person name="Marletaz F."/>
            <person name="Cho S.J."/>
            <person name="Edsinger-Gonzales E."/>
            <person name="Havlak P."/>
            <person name="Hellsten U."/>
            <person name="Kuo D.H."/>
            <person name="Larsson T."/>
            <person name="Lv J."/>
            <person name="Arendt D."/>
            <person name="Savage R."/>
            <person name="Osoegawa K."/>
            <person name="de Jong P."/>
            <person name="Grimwood J."/>
            <person name="Chapman J.A."/>
            <person name="Shapiro H."/>
            <person name="Aerts A."/>
            <person name="Otillar R.P."/>
            <person name="Terry A.Y."/>
            <person name="Boore J.L."/>
            <person name="Grigoriev I.V."/>
            <person name="Lindberg D.R."/>
            <person name="Seaver E.C."/>
            <person name="Weisblat D.A."/>
            <person name="Putnam N.H."/>
            <person name="Rokhsar D.S."/>
        </authorList>
    </citation>
    <scope>NUCLEOTIDE SEQUENCE</scope>
    <source>
        <strain evidence="3 5">I ESC-2004</strain>
    </source>
</reference>
<dbReference type="EnsemblMetazoa" id="CapteT221648">
    <property type="protein sequence ID" value="CapteP221648"/>
    <property type="gene ID" value="CapteG221648"/>
</dbReference>
<name>R7V2L1_CAPTE</name>